<feature type="chain" id="PRO_5039515250" description="DUF4399 domain-containing protein" evidence="2">
    <location>
        <begin position="25"/>
        <end position="160"/>
    </location>
</feature>
<dbReference type="OrthoDB" id="5149366at2"/>
<feature type="region of interest" description="Disordered" evidence="1">
    <location>
        <begin position="134"/>
        <end position="160"/>
    </location>
</feature>
<feature type="compositionally biased region" description="Gly residues" evidence="1">
    <location>
        <begin position="142"/>
        <end position="160"/>
    </location>
</feature>
<reference evidence="3 4" key="1">
    <citation type="submission" date="2016-10" db="EMBL/GenBank/DDBJ databases">
        <authorList>
            <person name="de Groot N.N."/>
        </authorList>
    </citation>
    <scope>NUCLEOTIDE SEQUENCE [LARGE SCALE GENOMIC DNA]</scope>
    <source>
        <strain evidence="3 4">DSM 22024</strain>
    </source>
</reference>
<sequence length="160" mass="16199">MSARQFKISIGAAALLVATACGHAGQATTSTDNGSGDKQQPAKIRILSPAEGASVKVPFTLKFDPGVPIGPTDSGKDHVHVFVDGKTNEYTVVTKTSYQIKNLPAGKHTVGITLQHADHSPVGPKARISVTVTNGSAKKGGSDGSGKKGGANDGGGGYGY</sequence>
<organism evidence="3 4">
    <name type="scientific">Actinopolymorpha singaporensis</name>
    <dbReference type="NCBI Taxonomy" id="117157"/>
    <lineage>
        <taxon>Bacteria</taxon>
        <taxon>Bacillati</taxon>
        <taxon>Actinomycetota</taxon>
        <taxon>Actinomycetes</taxon>
        <taxon>Propionibacteriales</taxon>
        <taxon>Actinopolymorphaceae</taxon>
        <taxon>Actinopolymorpha</taxon>
    </lineage>
</organism>
<gene>
    <name evidence="3" type="ORF">SAMN04489717_2303</name>
</gene>
<protein>
    <recommendedName>
        <fullName evidence="5">DUF4399 domain-containing protein</fullName>
    </recommendedName>
</protein>
<dbReference type="EMBL" id="LT629732">
    <property type="protein sequence ID" value="SDS31613.1"/>
    <property type="molecule type" value="Genomic_DNA"/>
</dbReference>
<feature type="signal peptide" evidence="2">
    <location>
        <begin position="1"/>
        <end position="24"/>
    </location>
</feature>
<dbReference type="Proteomes" id="UP000198983">
    <property type="component" value="Chromosome I"/>
</dbReference>
<evidence type="ECO:0008006" key="5">
    <source>
        <dbReference type="Google" id="ProtNLM"/>
    </source>
</evidence>
<name>A0A1H1R7E4_9ACTN</name>
<accession>A0A1H1R7E4</accession>
<evidence type="ECO:0000313" key="4">
    <source>
        <dbReference type="Proteomes" id="UP000198983"/>
    </source>
</evidence>
<dbReference type="AlphaFoldDB" id="A0A1H1R7E4"/>
<dbReference type="PROSITE" id="PS51257">
    <property type="entry name" value="PROKAR_LIPOPROTEIN"/>
    <property type="match status" value="1"/>
</dbReference>
<evidence type="ECO:0000256" key="1">
    <source>
        <dbReference type="SAM" id="MobiDB-lite"/>
    </source>
</evidence>
<keyword evidence="2" id="KW-0732">Signal</keyword>
<dbReference type="RefSeq" id="WP_092653087.1">
    <property type="nucleotide sequence ID" value="NZ_LT629732.1"/>
</dbReference>
<evidence type="ECO:0000256" key="2">
    <source>
        <dbReference type="SAM" id="SignalP"/>
    </source>
</evidence>
<evidence type="ECO:0000313" key="3">
    <source>
        <dbReference type="EMBL" id="SDS31613.1"/>
    </source>
</evidence>
<keyword evidence="4" id="KW-1185">Reference proteome</keyword>
<proteinExistence type="predicted"/>